<gene>
    <name evidence="1" type="ORF">K9W45_00210</name>
</gene>
<dbReference type="EMBL" id="CP084166">
    <property type="protein sequence ID" value="UJG40896.1"/>
    <property type="molecule type" value="Genomic_DNA"/>
</dbReference>
<reference evidence="1" key="1">
    <citation type="journal article" date="2022" name="Nat. Microbiol.">
        <title>Unique mobile elements and scalable gene flow at the prokaryote-eukaryote boundary revealed by circularized Asgard archaea genomes.</title>
        <authorList>
            <person name="Wu F."/>
            <person name="Speth D.R."/>
            <person name="Philosof A."/>
            <person name="Cremiere A."/>
            <person name="Narayanan A."/>
            <person name="Barco R.A."/>
            <person name="Connon S.A."/>
            <person name="Amend J.P."/>
            <person name="Antoshechkin I.A."/>
            <person name="Orphan V.J."/>
        </authorList>
    </citation>
    <scope>NUCLEOTIDE SEQUENCE</scope>
    <source>
        <strain evidence="1">PM71</strain>
    </source>
</reference>
<dbReference type="Gene3D" id="3.30.300.20">
    <property type="match status" value="1"/>
</dbReference>
<evidence type="ECO:0000313" key="1">
    <source>
        <dbReference type="EMBL" id="UJG40896.1"/>
    </source>
</evidence>
<accession>A0A9Y1BL73</accession>
<name>A0A9Y1BL73_9ARCH</name>
<protein>
    <submittedName>
        <fullName evidence="1">OsmC family protein</fullName>
    </submittedName>
</protein>
<sequence length="155" mass="17718">MTEKKQKSFEYELNLSRISNFKFIVDFGKETIPNLLMDEDKSVPGGEELGPTASMLIAAAVGNCLSASLTFCMMKKRAEIKDLKTKVKLTRQRNEEGFWRIKKIEVEINPVLNIPEEDKQKLDQCLKIFRNYCIASTSIEEGIPIDVKVEQKTKL</sequence>
<proteinExistence type="predicted"/>
<dbReference type="Pfam" id="PF02566">
    <property type="entry name" value="OsmC"/>
    <property type="match status" value="1"/>
</dbReference>
<dbReference type="PANTHER" id="PTHR34352:SF1">
    <property type="entry name" value="PROTEIN YHFA"/>
    <property type="match status" value="1"/>
</dbReference>
<dbReference type="SUPFAM" id="SSF82784">
    <property type="entry name" value="OsmC-like"/>
    <property type="match status" value="1"/>
</dbReference>
<dbReference type="InterPro" id="IPR036102">
    <property type="entry name" value="OsmC/Ohrsf"/>
</dbReference>
<organism evidence="1">
    <name type="scientific">Candidatus Heimdallarchaeum aukensis</name>
    <dbReference type="NCBI Taxonomy" id="2876573"/>
    <lineage>
        <taxon>Archaea</taxon>
        <taxon>Promethearchaeati</taxon>
        <taxon>Candidatus Heimdallarchaeota</taxon>
        <taxon>Candidatus Heimdallarchaeia (ex Rinke et al. 2021) (nom. nud.)</taxon>
        <taxon>Candidatus Heimdallarchaeales</taxon>
        <taxon>Candidatus Heimdallarchaeaceae</taxon>
        <taxon>Candidatus Heimdallarchaeum</taxon>
    </lineage>
</organism>
<dbReference type="InterPro" id="IPR015946">
    <property type="entry name" value="KH_dom-like_a/b"/>
</dbReference>
<dbReference type="AlphaFoldDB" id="A0A9Y1BL73"/>
<dbReference type="PANTHER" id="PTHR34352">
    <property type="entry name" value="PROTEIN YHFA"/>
    <property type="match status" value="1"/>
</dbReference>
<dbReference type="InterPro" id="IPR003718">
    <property type="entry name" value="OsmC/Ohr_fam"/>
</dbReference>
<dbReference type="Proteomes" id="UP001201020">
    <property type="component" value="Chromosome"/>
</dbReference>